<evidence type="ECO:0000259" key="3">
    <source>
        <dbReference type="PROSITE" id="PS51980"/>
    </source>
</evidence>
<dbReference type="GO" id="GO:0000987">
    <property type="term" value="F:cis-regulatory region sequence-specific DNA binding"/>
    <property type="evidence" value="ECO:0007669"/>
    <property type="project" value="TreeGrafter"/>
</dbReference>
<dbReference type="AlphaFoldDB" id="A0A7K9C9E9"/>
<dbReference type="InterPro" id="IPR031176">
    <property type="entry name" value="ELL/occludin"/>
</dbReference>
<dbReference type="Gene3D" id="6.10.140.340">
    <property type="match status" value="1"/>
</dbReference>
<sequence>RKYVPVVSQEQCQSYKNDFNAEYDEYRRLHAQVDAEVRKFTKFQERWKLLSPGSQEYTVKKIKVLVRGGDAGTEN</sequence>
<dbReference type="OrthoDB" id="6284217at2759"/>
<dbReference type="Proteomes" id="UP000574528">
    <property type="component" value="Unassembled WGS sequence"/>
</dbReference>
<feature type="non-terminal residue" evidence="4">
    <location>
        <position position="1"/>
    </location>
</feature>
<organism evidence="4 5">
    <name type="scientific">Psilopogon haemacephalus</name>
    <name type="common">coppersmith barbet</name>
    <dbReference type="NCBI Taxonomy" id="2585815"/>
    <lineage>
        <taxon>Eukaryota</taxon>
        <taxon>Metazoa</taxon>
        <taxon>Chordata</taxon>
        <taxon>Craniata</taxon>
        <taxon>Vertebrata</taxon>
        <taxon>Euteleostomi</taxon>
        <taxon>Archelosauria</taxon>
        <taxon>Archosauria</taxon>
        <taxon>Dinosauria</taxon>
        <taxon>Saurischia</taxon>
        <taxon>Theropoda</taxon>
        <taxon>Coelurosauria</taxon>
        <taxon>Aves</taxon>
        <taxon>Neognathae</taxon>
        <taxon>Neoaves</taxon>
        <taxon>Telluraves</taxon>
        <taxon>Coraciimorphae</taxon>
        <taxon>Piciformes</taxon>
        <taxon>Megalaimidae</taxon>
        <taxon>Psilopogon</taxon>
    </lineage>
</organism>
<keyword evidence="5" id="KW-1185">Reference proteome</keyword>
<protein>
    <submittedName>
        <fullName evidence="4">ELL2 factor</fullName>
    </submittedName>
</protein>
<dbReference type="PANTHER" id="PTHR23288">
    <property type="entry name" value="OCCLUDIN AND RNA POLYMERASE II ELONGATION FACTOR ELL"/>
    <property type="match status" value="1"/>
</dbReference>
<dbReference type="EMBL" id="VWZI01013748">
    <property type="protein sequence ID" value="NXG48065.1"/>
    <property type="molecule type" value="Genomic_DNA"/>
</dbReference>
<dbReference type="SUPFAM" id="SSF144292">
    <property type="entry name" value="occludin/ELL-like"/>
    <property type="match status" value="1"/>
</dbReference>
<dbReference type="GO" id="GO:0008023">
    <property type="term" value="C:transcription elongation factor complex"/>
    <property type="evidence" value="ECO:0007669"/>
    <property type="project" value="TreeGrafter"/>
</dbReference>
<evidence type="ECO:0000256" key="2">
    <source>
        <dbReference type="PROSITE-ProRule" id="PRU01324"/>
    </source>
</evidence>
<evidence type="ECO:0000313" key="5">
    <source>
        <dbReference type="Proteomes" id="UP000574528"/>
    </source>
</evidence>
<proteinExistence type="inferred from homology"/>
<evidence type="ECO:0000256" key="1">
    <source>
        <dbReference type="ARBA" id="ARBA00009171"/>
    </source>
</evidence>
<reference evidence="4 5" key="1">
    <citation type="submission" date="2019-09" db="EMBL/GenBank/DDBJ databases">
        <title>Bird 10,000 Genomes (B10K) Project - Family phase.</title>
        <authorList>
            <person name="Zhang G."/>
        </authorList>
    </citation>
    <scope>NUCLEOTIDE SEQUENCE [LARGE SCALE GENOMIC DNA]</scope>
    <source>
        <strain evidence="4">B10K-DU-001-24</strain>
        <tissue evidence="4">Muscle</tissue>
    </source>
</reference>
<accession>A0A7K9C9E9</accession>
<dbReference type="PANTHER" id="PTHR23288:SF8">
    <property type="entry name" value="RNA POLYMERASE II ELONGATION FACTOR ELL2"/>
    <property type="match status" value="1"/>
</dbReference>
<dbReference type="Pfam" id="PF07303">
    <property type="entry name" value="Occludin_ELL"/>
    <property type="match status" value="1"/>
</dbReference>
<comment type="caution">
    <text evidence="4">The sequence shown here is derived from an EMBL/GenBank/DDBJ whole genome shotgun (WGS) entry which is preliminary data.</text>
</comment>
<comment type="similarity">
    <text evidence="1 2">Belongs to the ELL/occludin family.</text>
</comment>
<dbReference type="PROSITE" id="PS51980">
    <property type="entry name" value="OCEL"/>
    <property type="match status" value="1"/>
</dbReference>
<gene>
    <name evidence="4" type="primary">Ell2</name>
    <name evidence="4" type="ORF">PSIHAE_R14900</name>
</gene>
<dbReference type="InterPro" id="IPR010844">
    <property type="entry name" value="Occludin_ELL"/>
</dbReference>
<dbReference type="GO" id="GO:0032968">
    <property type="term" value="P:positive regulation of transcription elongation by RNA polymerase II"/>
    <property type="evidence" value="ECO:0007669"/>
    <property type="project" value="TreeGrafter"/>
</dbReference>
<evidence type="ECO:0000313" key="4">
    <source>
        <dbReference type="EMBL" id="NXG48065.1"/>
    </source>
</evidence>
<name>A0A7K9C9E9_9PICI</name>
<feature type="non-terminal residue" evidence="4">
    <location>
        <position position="75"/>
    </location>
</feature>
<dbReference type="GO" id="GO:0042795">
    <property type="term" value="P:snRNA transcription by RNA polymerase II"/>
    <property type="evidence" value="ECO:0007669"/>
    <property type="project" value="TreeGrafter"/>
</dbReference>
<feature type="domain" description="OCEL" evidence="3">
    <location>
        <begin position="1"/>
        <end position="75"/>
    </location>
</feature>